<dbReference type="InterPro" id="IPR003869">
    <property type="entry name" value="Polysac_CapD-like"/>
</dbReference>
<evidence type="ECO:0000256" key="1">
    <source>
        <dbReference type="ARBA" id="ARBA00007430"/>
    </source>
</evidence>
<evidence type="ECO:0000313" key="3">
    <source>
        <dbReference type="EMBL" id="OGZ12629.1"/>
    </source>
</evidence>
<dbReference type="Proteomes" id="UP000178099">
    <property type="component" value="Unassembled WGS sequence"/>
</dbReference>
<dbReference type="PANTHER" id="PTHR43318">
    <property type="entry name" value="UDP-N-ACETYLGLUCOSAMINE 4,6-DEHYDRATASE"/>
    <property type="match status" value="1"/>
</dbReference>
<organism evidence="3 4">
    <name type="scientific">Candidatus Lloydbacteria bacterium RIFCSPHIGHO2_02_FULL_51_22</name>
    <dbReference type="NCBI Taxonomy" id="1798663"/>
    <lineage>
        <taxon>Bacteria</taxon>
        <taxon>Candidatus Lloydiibacteriota</taxon>
    </lineage>
</organism>
<gene>
    <name evidence="3" type="ORF">A3D67_04085</name>
</gene>
<dbReference type="Pfam" id="PF02719">
    <property type="entry name" value="Polysacc_synt_2"/>
    <property type="match status" value="1"/>
</dbReference>
<comment type="caution">
    <text evidence="3">The sequence shown here is derived from an EMBL/GenBank/DDBJ whole genome shotgun (WGS) entry which is preliminary data.</text>
</comment>
<name>A0A1G2DG95_9BACT</name>
<dbReference type="InterPro" id="IPR051203">
    <property type="entry name" value="Polysaccharide_Synthase-Rel"/>
</dbReference>
<reference evidence="3 4" key="1">
    <citation type="journal article" date="2016" name="Nat. Commun.">
        <title>Thousands of microbial genomes shed light on interconnected biogeochemical processes in an aquifer system.</title>
        <authorList>
            <person name="Anantharaman K."/>
            <person name="Brown C.T."/>
            <person name="Hug L.A."/>
            <person name="Sharon I."/>
            <person name="Castelle C.J."/>
            <person name="Probst A.J."/>
            <person name="Thomas B.C."/>
            <person name="Singh A."/>
            <person name="Wilkins M.J."/>
            <person name="Karaoz U."/>
            <person name="Brodie E.L."/>
            <person name="Williams K.H."/>
            <person name="Hubbard S.S."/>
            <person name="Banfield J.F."/>
        </authorList>
    </citation>
    <scope>NUCLEOTIDE SEQUENCE [LARGE SCALE GENOMIC DNA]</scope>
</reference>
<comment type="similarity">
    <text evidence="1">Belongs to the polysaccharide synthase family.</text>
</comment>
<proteinExistence type="inferred from homology"/>
<sequence>MFKGKTILITGGCGSIGSQIVKQLLTHEPKAVRIFERSETAIFRLSQELRSDKIRNLIGDVCDKDRLHRAMEGVDIVFHAAAMKHIPLCEYNPFEAVRTNVIGTQNLVDIARRVGAKIFVSISTDKAVNPTSTMGATKLLGEKIVANSAISGEKTRFCSVRFGNVLGSVGSVIPVFEKQIREGDTITVTSKEMTRFFMGIDDAVNLVLKAASLARLGEIFILKMRPLKIIDLAEVLVEELSPRHGKDPKKMKYKVIGLRPGEKVHEPLITEEEAKYMTETRDMFILHNTALLQFGFKIPVGKTKTIYNYNSGQMPHLNKEEIRKMLKEKHLV</sequence>
<dbReference type="InterPro" id="IPR036291">
    <property type="entry name" value="NAD(P)-bd_dom_sf"/>
</dbReference>
<dbReference type="CDD" id="cd05237">
    <property type="entry name" value="UDP_invert_4-6DH_SDR_e"/>
    <property type="match status" value="1"/>
</dbReference>
<evidence type="ECO:0000259" key="2">
    <source>
        <dbReference type="Pfam" id="PF02719"/>
    </source>
</evidence>
<protein>
    <recommendedName>
        <fullName evidence="2">Polysaccharide biosynthesis protein CapD-like domain-containing protein</fullName>
    </recommendedName>
</protein>
<evidence type="ECO:0000313" key="4">
    <source>
        <dbReference type="Proteomes" id="UP000178099"/>
    </source>
</evidence>
<dbReference type="AlphaFoldDB" id="A0A1G2DG95"/>
<feature type="domain" description="Polysaccharide biosynthesis protein CapD-like" evidence="2">
    <location>
        <begin position="7"/>
        <end position="286"/>
    </location>
</feature>
<dbReference type="SUPFAM" id="SSF51735">
    <property type="entry name" value="NAD(P)-binding Rossmann-fold domains"/>
    <property type="match status" value="1"/>
</dbReference>
<dbReference type="Gene3D" id="3.40.50.720">
    <property type="entry name" value="NAD(P)-binding Rossmann-like Domain"/>
    <property type="match status" value="1"/>
</dbReference>
<dbReference type="PANTHER" id="PTHR43318:SF2">
    <property type="entry name" value="UDP-N-ACETYLGLUCOSAMINE 4,6-DEHYDRATASE (INVERTING)"/>
    <property type="match status" value="1"/>
</dbReference>
<dbReference type="EMBL" id="MHLN01000003">
    <property type="protein sequence ID" value="OGZ12629.1"/>
    <property type="molecule type" value="Genomic_DNA"/>
</dbReference>
<accession>A0A1G2DG95</accession>